<dbReference type="Pfam" id="PF08030">
    <property type="entry name" value="NAD_binding_6"/>
    <property type="match status" value="1"/>
</dbReference>
<evidence type="ECO:0000256" key="11">
    <source>
        <dbReference type="ARBA" id="ARBA00023136"/>
    </source>
</evidence>
<dbReference type="Pfam" id="PF01794">
    <property type="entry name" value="Ferric_reduct"/>
    <property type="match status" value="1"/>
</dbReference>
<dbReference type="SUPFAM" id="SSF63380">
    <property type="entry name" value="Riboflavin synthase domain-like"/>
    <property type="match status" value="1"/>
</dbReference>
<evidence type="ECO:0000313" key="15">
    <source>
        <dbReference type="EMBL" id="RKF57507.1"/>
    </source>
</evidence>
<dbReference type="InterPro" id="IPR017927">
    <property type="entry name" value="FAD-bd_FR_type"/>
</dbReference>
<comment type="similarity">
    <text evidence="2">Belongs to the ferric reductase (FRE) family.</text>
</comment>
<evidence type="ECO:0000256" key="3">
    <source>
        <dbReference type="ARBA" id="ARBA00012668"/>
    </source>
</evidence>
<sequence>MHIQDPTTAKELIPHWGYGDRVMPCINDAATCKYLDSIYHSHDFSIIFAFLFWAIIVAILCVWAVARLSYKFSQGKTQARTEIERQRVSISTPLPTRIHRTICTYLHRRLYPKFPGTTFGNVSRLQVLVFAILSAYISIFSLIGITFKSWESPHKDDPSIIDTRTGFAGFADRVGVFAFALTPLTIFLSTRESILTLITGISYQHFNFLHRWTGRLIFFLGFSHTFGWMVIKGCLYQPQPSTFIAFMIQPYIIWGSAAISILLFLYVFSIKSVIEWTGYEFFLISHLIAAIMFIATCWMHWPKLACWMAASVIILLLDFTMRILHFSLIHFKVFGKQKGFTPAQSSLSYFDDPNGKVVRLDFEHAHRPWKAGQHFMLTFPALSIWQSHPFTTLSSPNLHSKNQKHSYIIRCRSGETKKLGDQSKTTQKTTVLLSGPYGTLSHWHQSPNILAISGGTGISYTIPIIREAASHSSSGFLQLVWIVRRVQNIDWAGPELETLRDIPHVHIRILVTSGNKNILDYDSSMQDEKNSELANEDKKLSESLSSTSLGNRFEILYTNGRPAMEELIKEYLELVVHGRILVIGSGPPQMGIDVRKATAKFNDPNQVWRGNMKSDLKFYWDY</sequence>
<dbReference type="CDD" id="cd06186">
    <property type="entry name" value="NOX_Duox_like_FAD_NADP"/>
    <property type="match status" value="1"/>
</dbReference>
<dbReference type="AlphaFoldDB" id="A0A420HJA5"/>
<comment type="caution">
    <text evidence="15">The sequence shown here is derived from an EMBL/GenBank/DDBJ whole genome shotgun (WGS) entry which is preliminary data.</text>
</comment>
<evidence type="ECO:0000256" key="12">
    <source>
        <dbReference type="ARBA" id="ARBA00048483"/>
    </source>
</evidence>
<dbReference type="InterPro" id="IPR039261">
    <property type="entry name" value="FNR_nucleotide-bd"/>
</dbReference>
<accession>A0A420HJA5</accession>
<evidence type="ECO:0000259" key="14">
    <source>
        <dbReference type="PROSITE" id="PS51384"/>
    </source>
</evidence>
<comment type="catalytic activity">
    <reaction evidence="12">
        <text>2 a Fe(II)-siderophore + NADP(+) + H(+) = 2 a Fe(III)-siderophore + NADPH</text>
        <dbReference type="Rhea" id="RHEA:28795"/>
        <dbReference type="Rhea" id="RHEA-COMP:11342"/>
        <dbReference type="Rhea" id="RHEA-COMP:11344"/>
        <dbReference type="ChEBI" id="CHEBI:15378"/>
        <dbReference type="ChEBI" id="CHEBI:29033"/>
        <dbReference type="ChEBI" id="CHEBI:29034"/>
        <dbReference type="ChEBI" id="CHEBI:57783"/>
        <dbReference type="ChEBI" id="CHEBI:58349"/>
        <dbReference type="EC" id="1.16.1.9"/>
    </reaction>
</comment>
<dbReference type="GO" id="GO:0006826">
    <property type="term" value="P:iron ion transport"/>
    <property type="evidence" value="ECO:0007669"/>
    <property type="project" value="UniProtKB-ARBA"/>
</dbReference>
<keyword evidence="9" id="KW-0560">Oxidoreductase</keyword>
<dbReference type="GO" id="GO:0015677">
    <property type="term" value="P:copper ion import"/>
    <property type="evidence" value="ECO:0007669"/>
    <property type="project" value="TreeGrafter"/>
</dbReference>
<keyword evidence="6 13" id="KW-0812">Transmembrane</keyword>
<dbReference type="InterPro" id="IPR051410">
    <property type="entry name" value="Ferric/Cupric_Reductase"/>
</dbReference>
<evidence type="ECO:0000256" key="4">
    <source>
        <dbReference type="ARBA" id="ARBA00022448"/>
    </source>
</evidence>
<dbReference type="EMBL" id="MCFK01007369">
    <property type="protein sequence ID" value="RKF57507.1"/>
    <property type="molecule type" value="Genomic_DNA"/>
</dbReference>
<dbReference type="InterPro" id="IPR013121">
    <property type="entry name" value="Fe_red_NAD-bd_6"/>
</dbReference>
<dbReference type="STRING" id="212602.A0A420HJA5"/>
<dbReference type="PROSITE" id="PS51384">
    <property type="entry name" value="FAD_FR"/>
    <property type="match status" value="1"/>
</dbReference>
<feature type="transmembrane region" description="Helical" evidence="13">
    <location>
        <begin position="127"/>
        <end position="147"/>
    </location>
</feature>
<evidence type="ECO:0000313" key="16">
    <source>
        <dbReference type="Proteomes" id="UP000286134"/>
    </source>
</evidence>
<dbReference type="InterPro" id="IPR013130">
    <property type="entry name" value="Fe3_Rdtase_TM_dom"/>
</dbReference>
<comment type="subcellular location">
    <subcellularLocation>
        <location evidence="1">Cell membrane</location>
        <topology evidence="1">Multi-pass membrane protein</topology>
    </subcellularLocation>
</comment>
<evidence type="ECO:0000256" key="7">
    <source>
        <dbReference type="ARBA" id="ARBA00022982"/>
    </source>
</evidence>
<gene>
    <name evidence="15" type="ORF">OnM2_073057</name>
</gene>
<dbReference type="Pfam" id="PF08022">
    <property type="entry name" value="FAD_binding_8"/>
    <property type="match status" value="1"/>
</dbReference>
<feature type="transmembrane region" description="Helical" evidence="13">
    <location>
        <begin position="251"/>
        <end position="269"/>
    </location>
</feature>
<feature type="transmembrane region" description="Helical" evidence="13">
    <location>
        <begin position="212"/>
        <end position="231"/>
    </location>
</feature>
<dbReference type="InterPro" id="IPR013112">
    <property type="entry name" value="FAD-bd_8"/>
</dbReference>
<dbReference type="SUPFAM" id="SSF52343">
    <property type="entry name" value="Ferredoxin reductase-like, C-terminal NADP-linked domain"/>
    <property type="match status" value="1"/>
</dbReference>
<dbReference type="OrthoDB" id="167398at2759"/>
<dbReference type="InterPro" id="IPR017938">
    <property type="entry name" value="Riboflavin_synthase-like_b-brl"/>
</dbReference>
<dbReference type="Gene3D" id="3.40.50.80">
    <property type="entry name" value="Nucleotide-binding domain of ferredoxin-NADP reductase (FNR) module"/>
    <property type="match status" value="1"/>
</dbReference>
<feature type="transmembrane region" description="Helical" evidence="13">
    <location>
        <begin position="44"/>
        <end position="66"/>
    </location>
</feature>
<dbReference type="GO" id="GO:0052851">
    <property type="term" value="F:ferric-chelate reductase (NADPH) activity"/>
    <property type="evidence" value="ECO:0007669"/>
    <property type="project" value="UniProtKB-EC"/>
</dbReference>
<dbReference type="EC" id="1.16.1.9" evidence="3"/>
<dbReference type="GO" id="GO:0006879">
    <property type="term" value="P:intracellular iron ion homeostasis"/>
    <property type="evidence" value="ECO:0007669"/>
    <property type="project" value="TreeGrafter"/>
</dbReference>
<reference evidence="15 16" key="1">
    <citation type="journal article" date="2018" name="BMC Genomics">
        <title>Comparative genome analyses reveal sequence features reflecting distinct modes of host-adaptation between dicot and monocot powdery mildew.</title>
        <authorList>
            <person name="Wu Y."/>
            <person name="Ma X."/>
            <person name="Pan Z."/>
            <person name="Kale S.D."/>
            <person name="Song Y."/>
            <person name="King H."/>
            <person name="Zhang Q."/>
            <person name="Presley C."/>
            <person name="Deng X."/>
            <person name="Wei C.I."/>
            <person name="Xiao S."/>
        </authorList>
    </citation>
    <scope>NUCLEOTIDE SEQUENCE [LARGE SCALE GENOMIC DNA]</scope>
    <source>
        <strain evidence="15">UMSG2</strain>
    </source>
</reference>
<keyword evidence="8 13" id="KW-1133">Transmembrane helix</keyword>
<dbReference type="GO" id="GO:0005886">
    <property type="term" value="C:plasma membrane"/>
    <property type="evidence" value="ECO:0007669"/>
    <property type="project" value="UniProtKB-SubCell"/>
</dbReference>
<organism evidence="15 16">
    <name type="scientific">Erysiphe neolycopersici</name>
    <dbReference type="NCBI Taxonomy" id="212602"/>
    <lineage>
        <taxon>Eukaryota</taxon>
        <taxon>Fungi</taxon>
        <taxon>Dikarya</taxon>
        <taxon>Ascomycota</taxon>
        <taxon>Pezizomycotina</taxon>
        <taxon>Leotiomycetes</taxon>
        <taxon>Erysiphales</taxon>
        <taxon>Erysiphaceae</taxon>
        <taxon>Erysiphe</taxon>
    </lineage>
</organism>
<dbReference type="Proteomes" id="UP000286134">
    <property type="component" value="Unassembled WGS sequence"/>
</dbReference>
<evidence type="ECO:0000256" key="2">
    <source>
        <dbReference type="ARBA" id="ARBA00006278"/>
    </source>
</evidence>
<evidence type="ECO:0000256" key="6">
    <source>
        <dbReference type="ARBA" id="ARBA00022692"/>
    </source>
</evidence>
<dbReference type="PANTHER" id="PTHR32361">
    <property type="entry name" value="FERRIC/CUPRIC REDUCTASE TRANSMEMBRANE COMPONENT"/>
    <property type="match status" value="1"/>
</dbReference>
<feature type="domain" description="FAD-binding FR-type" evidence="14">
    <location>
        <begin position="321"/>
        <end position="443"/>
    </location>
</feature>
<protein>
    <recommendedName>
        <fullName evidence="3">ferric-chelate reductase (NADPH)</fullName>
        <ecNumber evidence="3">1.16.1.9</ecNumber>
    </recommendedName>
</protein>
<name>A0A420HJA5_9PEZI</name>
<keyword evidence="10" id="KW-0406">Ion transport</keyword>
<dbReference type="SFLD" id="SFLDG01168">
    <property type="entry name" value="Ferric_reductase_subgroup_(FRE"/>
    <property type="match status" value="1"/>
</dbReference>
<evidence type="ECO:0000256" key="1">
    <source>
        <dbReference type="ARBA" id="ARBA00004651"/>
    </source>
</evidence>
<evidence type="ECO:0000256" key="10">
    <source>
        <dbReference type="ARBA" id="ARBA00023065"/>
    </source>
</evidence>
<keyword evidence="16" id="KW-1185">Reference proteome</keyword>
<keyword evidence="7" id="KW-0249">Electron transport</keyword>
<keyword evidence="5" id="KW-1003">Cell membrane</keyword>
<feature type="transmembrane region" description="Helical" evidence="13">
    <location>
        <begin position="167"/>
        <end position="188"/>
    </location>
</feature>
<evidence type="ECO:0000256" key="5">
    <source>
        <dbReference type="ARBA" id="ARBA00022475"/>
    </source>
</evidence>
<dbReference type="PANTHER" id="PTHR32361:SF3">
    <property type="entry name" value="REDUCTASE, PUTATIVE (AFU_ORTHOLOGUE AFUA_6G13750)-RELATED"/>
    <property type="match status" value="1"/>
</dbReference>
<feature type="transmembrane region" description="Helical" evidence="13">
    <location>
        <begin position="281"/>
        <end position="301"/>
    </location>
</feature>
<keyword evidence="4" id="KW-0813">Transport</keyword>
<evidence type="ECO:0000256" key="8">
    <source>
        <dbReference type="ARBA" id="ARBA00022989"/>
    </source>
</evidence>
<dbReference type="SFLD" id="SFLDS00052">
    <property type="entry name" value="Ferric_Reductase_Domain"/>
    <property type="match status" value="1"/>
</dbReference>
<feature type="transmembrane region" description="Helical" evidence="13">
    <location>
        <begin position="307"/>
        <end position="328"/>
    </location>
</feature>
<evidence type="ECO:0000256" key="9">
    <source>
        <dbReference type="ARBA" id="ARBA00023002"/>
    </source>
</evidence>
<proteinExistence type="inferred from homology"/>
<evidence type="ECO:0000256" key="13">
    <source>
        <dbReference type="SAM" id="Phobius"/>
    </source>
</evidence>
<keyword evidence="11 13" id="KW-0472">Membrane</keyword>